<keyword evidence="1" id="KW-1133">Transmembrane helix</keyword>
<accession>A0AA35VX10</accession>
<keyword evidence="1" id="KW-0472">Membrane</keyword>
<keyword evidence="1" id="KW-0812">Transmembrane</keyword>
<dbReference type="Proteomes" id="UP001174909">
    <property type="component" value="Unassembled WGS sequence"/>
</dbReference>
<feature type="transmembrane region" description="Helical" evidence="1">
    <location>
        <begin position="21"/>
        <end position="44"/>
    </location>
</feature>
<evidence type="ECO:0000256" key="1">
    <source>
        <dbReference type="SAM" id="Phobius"/>
    </source>
</evidence>
<organism evidence="2 3">
    <name type="scientific">Geodia barretti</name>
    <name type="common">Barrett's horny sponge</name>
    <dbReference type="NCBI Taxonomy" id="519541"/>
    <lineage>
        <taxon>Eukaryota</taxon>
        <taxon>Metazoa</taxon>
        <taxon>Porifera</taxon>
        <taxon>Demospongiae</taxon>
        <taxon>Heteroscleromorpha</taxon>
        <taxon>Tetractinellida</taxon>
        <taxon>Astrophorina</taxon>
        <taxon>Geodiidae</taxon>
        <taxon>Geodia</taxon>
    </lineage>
</organism>
<evidence type="ECO:0000313" key="2">
    <source>
        <dbReference type="EMBL" id="CAI7988528.1"/>
    </source>
</evidence>
<gene>
    <name evidence="2" type="ORF">GBAR_LOCUS4</name>
</gene>
<proteinExistence type="predicted"/>
<evidence type="ECO:0000313" key="3">
    <source>
        <dbReference type="Proteomes" id="UP001174909"/>
    </source>
</evidence>
<name>A0AA35VX10_GEOBA</name>
<dbReference type="EMBL" id="CASHTH010000001">
    <property type="protein sequence ID" value="CAI7988528.1"/>
    <property type="molecule type" value="Genomic_DNA"/>
</dbReference>
<keyword evidence="3" id="KW-1185">Reference proteome</keyword>
<comment type="caution">
    <text evidence="2">The sequence shown here is derived from an EMBL/GenBank/DDBJ whole genome shotgun (WGS) entry which is preliminary data.</text>
</comment>
<sequence length="49" mass="5707">MSTVMRFISSKVRTIFLSWENIFSKILIFSFTLSITSFPVVFFYNGCVT</sequence>
<reference evidence="2" key="1">
    <citation type="submission" date="2023-03" db="EMBL/GenBank/DDBJ databases">
        <authorList>
            <person name="Steffen K."/>
            <person name="Cardenas P."/>
        </authorList>
    </citation>
    <scope>NUCLEOTIDE SEQUENCE</scope>
</reference>
<protein>
    <submittedName>
        <fullName evidence="2">Uncharacterized protein</fullName>
    </submittedName>
</protein>
<dbReference type="AlphaFoldDB" id="A0AA35VX10"/>